<evidence type="ECO:0000256" key="7">
    <source>
        <dbReference type="RuleBase" id="RU004466"/>
    </source>
</evidence>
<dbReference type="RefSeq" id="WP_093560585.1">
    <property type="nucleotide sequence ID" value="NZ_FPBO01000049.1"/>
</dbReference>
<dbReference type="OrthoDB" id="9805316at2"/>
<dbReference type="STRING" id="1035707.SAMN05216552_104916"/>
<dbReference type="GO" id="GO:0008299">
    <property type="term" value="P:isoprenoid biosynthetic process"/>
    <property type="evidence" value="ECO:0007669"/>
    <property type="project" value="UniProtKB-KW"/>
</dbReference>
<evidence type="ECO:0000313" key="8">
    <source>
        <dbReference type="EMBL" id="SFV16025.1"/>
    </source>
</evidence>
<comment type="similarity">
    <text evidence="2 7">Belongs to the FPP/GGPP synthase family.</text>
</comment>
<evidence type="ECO:0000256" key="5">
    <source>
        <dbReference type="ARBA" id="ARBA00022842"/>
    </source>
</evidence>
<keyword evidence="4" id="KW-0479">Metal-binding</keyword>
<sequence length="276" mass="29005">MNGRQHVAGAAAARDPAGEMCTLLNDGMERALASSLPKSLIPLAGYATSGGKRIRGRLCLEIGRAAGVPQMQVLPLAVSIELVHAASLLLDDLPSMGNALLRRNKPCFHVVHGVAAAELLAVAILAAAFRALCATPVSAAKRIEAIAGQSTIVGIMCSGQLPSNAQDPLVNSRKTASLFGYAARVAVLPMDRHEDIAHAYETFGHAVGLAYQAHDDCVDAGDDREAGAASQALERHLASARDALKQLPARARVCLEGWFRQFAQQIASEAETVMSN</sequence>
<dbReference type="Gene3D" id="1.10.600.10">
    <property type="entry name" value="Farnesyl Diphosphate Synthase"/>
    <property type="match status" value="1"/>
</dbReference>
<organism evidence="8 9">
    <name type="scientific">Pseudoduganella namucuonensis</name>
    <dbReference type="NCBI Taxonomy" id="1035707"/>
    <lineage>
        <taxon>Bacteria</taxon>
        <taxon>Pseudomonadati</taxon>
        <taxon>Pseudomonadota</taxon>
        <taxon>Betaproteobacteria</taxon>
        <taxon>Burkholderiales</taxon>
        <taxon>Oxalobacteraceae</taxon>
        <taxon>Telluria group</taxon>
        <taxon>Pseudoduganella</taxon>
    </lineage>
</organism>
<dbReference type="SUPFAM" id="SSF48576">
    <property type="entry name" value="Terpenoid synthases"/>
    <property type="match status" value="1"/>
</dbReference>
<keyword evidence="9" id="KW-1185">Reference proteome</keyword>
<dbReference type="Pfam" id="PF00348">
    <property type="entry name" value="polyprenyl_synt"/>
    <property type="match status" value="1"/>
</dbReference>
<evidence type="ECO:0000256" key="2">
    <source>
        <dbReference type="ARBA" id="ARBA00006706"/>
    </source>
</evidence>
<keyword evidence="5" id="KW-0460">Magnesium</keyword>
<dbReference type="InterPro" id="IPR008949">
    <property type="entry name" value="Isoprenoid_synthase_dom_sf"/>
</dbReference>
<dbReference type="PANTHER" id="PTHR43281:SF1">
    <property type="entry name" value="FARNESYL DIPHOSPHATE SYNTHASE"/>
    <property type="match status" value="1"/>
</dbReference>
<dbReference type="GO" id="GO:0004659">
    <property type="term" value="F:prenyltransferase activity"/>
    <property type="evidence" value="ECO:0007669"/>
    <property type="project" value="InterPro"/>
</dbReference>
<protein>
    <submittedName>
        <fullName evidence="8">Geranylgeranyl diphosphate synthase, type II</fullName>
    </submittedName>
</protein>
<evidence type="ECO:0000313" key="9">
    <source>
        <dbReference type="Proteomes" id="UP000199391"/>
    </source>
</evidence>
<name>A0A1I7M294_9BURK</name>
<dbReference type="EMBL" id="FPBO01000049">
    <property type="protein sequence ID" value="SFV16025.1"/>
    <property type="molecule type" value="Genomic_DNA"/>
</dbReference>
<gene>
    <name evidence="8" type="ORF">SAMN05216552_104916</name>
</gene>
<keyword evidence="6" id="KW-0414">Isoprene biosynthesis</keyword>
<dbReference type="GO" id="GO:0046872">
    <property type="term" value="F:metal ion binding"/>
    <property type="evidence" value="ECO:0007669"/>
    <property type="project" value="UniProtKB-KW"/>
</dbReference>
<proteinExistence type="inferred from homology"/>
<reference evidence="9" key="1">
    <citation type="submission" date="2016-10" db="EMBL/GenBank/DDBJ databases">
        <authorList>
            <person name="Varghese N."/>
            <person name="Submissions S."/>
        </authorList>
    </citation>
    <scope>NUCLEOTIDE SEQUENCE [LARGE SCALE GENOMIC DNA]</scope>
    <source>
        <strain evidence="9">CGMCC 1.11014</strain>
    </source>
</reference>
<accession>A0A1I7M294</accession>
<evidence type="ECO:0000256" key="1">
    <source>
        <dbReference type="ARBA" id="ARBA00001946"/>
    </source>
</evidence>
<dbReference type="AlphaFoldDB" id="A0A1I7M294"/>
<evidence type="ECO:0000256" key="4">
    <source>
        <dbReference type="ARBA" id="ARBA00022723"/>
    </source>
</evidence>
<dbReference type="PANTHER" id="PTHR43281">
    <property type="entry name" value="FARNESYL DIPHOSPHATE SYNTHASE"/>
    <property type="match status" value="1"/>
</dbReference>
<dbReference type="Proteomes" id="UP000199391">
    <property type="component" value="Unassembled WGS sequence"/>
</dbReference>
<evidence type="ECO:0000256" key="3">
    <source>
        <dbReference type="ARBA" id="ARBA00022679"/>
    </source>
</evidence>
<keyword evidence="3 7" id="KW-0808">Transferase</keyword>
<evidence type="ECO:0000256" key="6">
    <source>
        <dbReference type="ARBA" id="ARBA00023229"/>
    </source>
</evidence>
<dbReference type="InterPro" id="IPR000092">
    <property type="entry name" value="Polyprenyl_synt"/>
</dbReference>
<comment type="cofactor">
    <cofactor evidence="1">
        <name>Mg(2+)</name>
        <dbReference type="ChEBI" id="CHEBI:18420"/>
    </cofactor>
</comment>